<dbReference type="Proteomes" id="UP001060085">
    <property type="component" value="Linkage Group LG02"/>
</dbReference>
<keyword evidence="2" id="KW-1185">Reference proteome</keyword>
<comment type="caution">
    <text evidence="1">The sequence shown here is derived from an EMBL/GenBank/DDBJ whole genome shotgun (WGS) entry which is preliminary data.</text>
</comment>
<evidence type="ECO:0000313" key="1">
    <source>
        <dbReference type="EMBL" id="KAI5677363.1"/>
    </source>
</evidence>
<reference evidence="2" key="1">
    <citation type="journal article" date="2023" name="Nat. Plants">
        <title>Single-cell RNA sequencing provides a high-resolution roadmap for understanding the multicellular compartmentation of specialized metabolism.</title>
        <authorList>
            <person name="Sun S."/>
            <person name="Shen X."/>
            <person name="Li Y."/>
            <person name="Li Y."/>
            <person name="Wang S."/>
            <person name="Li R."/>
            <person name="Zhang H."/>
            <person name="Shen G."/>
            <person name="Guo B."/>
            <person name="Wei J."/>
            <person name="Xu J."/>
            <person name="St-Pierre B."/>
            <person name="Chen S."/>
            <person name="Sun C."/>
        </authorList>
    </citation>
    <scope>NUCLEOTIDE SEQUENCE [LARGE SCALE GENOMIC DNA]</scope>
</reference>
<organism evidence="1 2">
    <name type="scientific">Catharanthus roseus</name>
    <name type="common">Madagascar periwinkle</name>
    <name type="synonym">Vinca rosea</name>
    <dbReference type="NCBI Taxonomy" id="4058"/>
    <lineage>
        <taxon>Eukaryota</taxon>
        <taxon>Viridiplantae</taxon>
        <taxon>Streptophyta</taxon>
        <taxon>Embryophyta</taxon>
        <taxon>Tracheophyta</taxon>
        <taxon>Spermatophyta</taxon>
        <taxon>Magnoliopsida</taxon>
        <taxon>eudicotyledons</taxon>
        <taxon>Gunneridae</taxon>
        <taxon>Pentapetalae</taxon>
        <taxon>asterids</taxon>
        <taxon>lamiids</taxon>
        <taxon>Gentianales</taxon>
        <taxon>Apocynaceae</taxon>
        <taxon>Rauvolfioideae</taxon>
        <taxon>Vinceae</taxon>
        <taxon>Catharanthinae</taxon>
        <taxon>Catharanthus</taxon>
    </lineage>
</organism>
<accession>A0ACC0BXE3</accession>
<proteinExistence type="predicted"/>
<gene>
    <name evidence="1" type="ORF">M9H77_08313</name>
</gene>
<dbReference type="EMBL" id="CM044702">
    <property type="protein sequence ID" value="KAI5677363.1"/>
    <property type="molecule type" value="Genomic_DNA"/>
</dbReference>
<name>A0ACC0BXE3_CATRO</name>
<evidence type="ECO:0000313" key="2">
    <source>
        <dbReference type="Proteomes" id="UP001060085"/>
    </source>
</evidence>
<protein>
    <submittedName>
        <fullName evidence="1">Uncharacterized protein</fullName>
    </submittedName>
</protein>
<sequence length="190" mass="21260">MVELIDKPILAEKKITQESLEQYKIPELLLGMSCEFYENLTKDFGNSESPAYGQVYTRGYLINLSLANIAHYLSCPHYNDIQGTGLEEEVDFDEVTKGTRPLGDAKVYRFWCGATVSYSIHTRTQYTKVASLSPPPSTDSSTVTTNLDLLNQQLSSLLGIEVVLLFKGVEDLKGFKVKQLVPRASLEELK</sequence>